<evidence type="ECO:0000313" key="14">
    <source>
        <dbReference type="Proteomes" id="UP000075653"/>
    </source>
</evidence>
<organism evidence="12 14">
    <name type="scientific">Ferrovum myxofaciens</name>
    <dbReference type="NCBI Taxonomy" id="416213"/>
    <lineage>
        <taxon>Bacteria</taxon>
        <taxon>Pseudomonadati</taxon>
        <taxon>Pseudomonadota</taxon>
        <taxon>Betaproteobacteria</taxon>
        <taxon>Ferrovales</taxon>
        <taxon>Ferrovaceae</taxon>
        <taxon>Ferrovum</taxon>
    </lineage>
</organism>
<feature type="transmembrane region" description="Helical" evidence="9">
    <location>
        <begin position="282"/>
        <end position="304"/>
    </location>
</feature>
<reference evidence="13" key="2">
    <citation type="submission" date="2021-02" db="EMBL/GenBank/DDBJ databases">
        <title>Comparative genomics of Ferrovum myxofaciens strains, predominant extremophile bacteria forming large biofilm stalactites in acid mine ecosystems.</title>
        <authorList>
            <person name="Burkartova K."/>
            <person name="Ridl J."/>
            <person name="Pajer P."/>
            <person name="Falteisek L."/>
        </authorList>
    </citation>
    <scope>NUCLEOTIDE SEQUENCE</scope>
    <source>
        <strain evidence="13">MI1III</strain>
    </source>
</reference>
<feature type="domain" description="Thioredoxin" evidence="11">
    <location>
        <begin position="410"/>
        <end position="547"/>
    </location>
</feature>
<keyword evidence="5 9" id="KW-1133">Transmembrane helix</keyword>
<keyword evidence="14" id="KW-1185">Reference proteome</keyword>
<feature type="region of interest" description="Disordered" evidence="8">
    <location>
        <begin position="164"/>
        <end position="187"/>
    </location>
</feature>
<feature type="chain" id="PRO_5036593660" evidence="10">
    <location>
        <begin position="29"/>
        <end position="547"/>
    </location>
</feature>
<dbReference type="InterPro" id="IPR003834">
    <property type="entry name" value="Cyt_c_assmbl_TM_dom"/>
</dbReference>
<dbReference type="InterPro" id="IPR035671">
    <property type="entry name" value="DsbD_gamma"/>
</dbReference>
<dbReference type="GO" id="GO:0005886">
    <property type="term" value="C:plasma membrane"/>
    <property type="evidence" value="ECO:0007669"/>
    <property type="project" value="UniProtKB-SubCell"/>
</dbReference>
<evidence type="ECO:0000256" key="4">
    <source>
        <dbReference type="ARBA" id="ARBA00022748"/>
    </source>
</evidence>
<accession>A0A8F3E135</accession>
<accession>A0A149VYC2</accession>
<dbReference type="Pfam" id="PF02683">
    <property type="entry name" value="DsbD_TM"/>
    <property type="match status" value="1"/>
</dbReference>
<dbReference type="Pfam" id="PF11412">
    <property type="entry name" value="DsbD_N"/>
    <property type="match status" value="1"/>
</dbReference>
<evidence type="ECO:0000256" key="2">
    <source>
        <dbReference type="ARBA" id="ARBA00022475"/>
    </source>
</evidence>
<dbReference type="AlphaFoldDB" id="A0A8F3E135"/>
<dbReference type="SUPFAM" id="SSF74863">
    <property type="entry name" value="Thiol:disulfide interchange protein DsbD, N-terminal domain (DsbD-alpha)"/>
    <property type="match status" value="1"/>
</dbReference>
<dbReference type="PROSITE" id="PS00194">
    <property type="entry name" value="THIOREDOXIN_1"/>
    <property type="match status" value="1"/>
</dbReference>
<dbReference type="InterPro" id="IPR017937">
    <property type="entry name" value="Thioredoxin_CS"/>
</dbReference>
<dbReference type="EMBL" id="LRRD01000022">
    <property type="protein sequence ID" value="KXW58176.1"/>
    <property type="molecule type" value="Genomic_DNA"/>
</dbReference>
<protein>
    <submittedName>
        <fullName evidence="13">Protein-disulfide reductase DsbD</fullName>
    </submittedName>
    <submittedName>
        <fullName evidence="12">Thiol:disulfide interchange protein DsbD</fullName>
        <ecNumber evidence="12 13">1.8.1.8</ecNumber>
    </submittedName>
</protein>
<dbReference type="Proteomes" id="UP000683551">
    <property type="component" value="Chromosome"/>
</dbReference>
<dbReference type="GO" id="GO:0017004">
    <property type="term" value="P:cytochrome complex assembly"/>
    <property type="evidence" value="ECO:0007669"/>
    <property type="project" value="UniProtKB-KW"/>
</dbReference>
<dbReference type="NCBIfam" id="NF001419">
    <property type="entry name" value="PRK00293.1"/>
    <property type="match status" value="1"/>
</dbReference>
<dbReference type="Gene3D" id="2.60.40.1250">
    <property type="entry name" value="Thiol:disulfide interchange protein DsbD, N-terminal domain"/>
    <property type="match status" value="1"/>
</dbReference>
<dbReference type="OrthoDB" id="9811036at2"/>
<dbReference type="RefSeq" id="WP_051861787.1">
    <property type="nucleotide sequence ID" value="NZ_CP053675.1"/>
</dbReference>
<dbReference type="InterPro" id="IPR036249">
    <property type="entry name" value="Thioredoxin-like_sf"/>
</dbReference>
<keyword evidence="7" id="KW-0676">Redox-active center</keyword>
<dbReference type="PATRIC" id="fig|1789004.3.peg.1320"/>
<evidence type="ECO:0000313" key="13">
    <source>
        <dbReference type="EMBL" id="QWY77877.1"/>
    </source>
</evidence>
<comment type="subcellular location">
    <subcellularLocation>
        <location evidence="1">Cell membrane</location>
        <topology evidence="1">Multi-pass membrane protein</topology>
    </subcellularLocation>
</comment>
<evidence type="ECO:0000256" key="1">
    <source>
        <dbReference type="ARBA" id="ARBA00004651"/>
    </source>
</evidence>
<dbReference type="Pfam" id="PF13899">
    <property type="entry name" value="Thioredoxin_7"/>
    <property type="match status" value="1"/>
</dbReference>
<dbReference type="PANTHER" id="PTHR32234">
    <property type="entry name" value="THIOL:DISULFIDE INTERCHANGE PROTEIN DSBD"/>
    <property type="match status" value="1"/>
</dbReference>
<feature type="transmembrane region" description="Helical" evidence="9">
    <location>
        <begin position="202"/>
        <end position="232"/>
    </location>
</feature>
<dbReference type="InterPro" id="IPR013766">
    <property type="entry name" value="Thioredoxin_domain"/>
</dbReference>
<dbReference type="Proteomes" id="UP000075653">
    <property type="component" value="Unassembled WGS sequence"/>
</dbReference>
<keyword evidence="6 9" id="KW-0472">Membrane</keyword>
<dbReference type="InterPro" id="IPR028250">
    <property type="entry name" value="DsbDN"/>
</dbReference>
<evidence type="ECO:0000256" key="10">
    <source>
        <dbReference type="SAM" id="SignalP"/>
    </source>
</evidence>
<sequence length="547" mass="58861">MSIFARRNTWIRTLFLVCALGGLSPAFALEGIPETPHPLPAALGTLPEPHTFLMPDQAFKISVDNGADPGSLILSFVPAPGYYLYRDRIHLRLPGVPQEVPLHFPTAEAKQDPSFGQVWIYRHPFQVALTLPGGQPVSRFSISFQGCADHGICYPPTTQDFQQSGNHYSALSSGSEISSTPPSADSGRPEDFASYLKGARPFWVLASFFGFGLLLALTPCVFPMIPILSGIIAGQGTSVTKTRAFALSLTYVLGMALTYAGVGILAGLTGTLLSNALQTPPVQIATALLFVVLALSMFDVYQFQLPLSLQNQLNGASGRLPGGRYWGVGFMGSLSALVMGPCVAAPLAGGLIYIAETRDVVMGGLALFTLALGMGTPLLLIGTSAGALLPRAGHWMSWVKRGFGVVLLGVALFTILPLIRTAPATTNLNFVPVSTVAQLDQQLLRASGQHRPVMVDFYADWCTSCVEWDRTVLSRPRVQTALQPFTLVRVDVTHNSAEDRALLAHFGLFGPPSTIFFDPDGRELENQRLAGYVPEDTFLGYLDRVTH</sequence>
<evidence type="ECO:0000256" key="3">
    <source>
        <dbReference type="ARBA" id="ARBA00022692"/>
    </source>
</evidence>
<evidence type="ECO:0000259" key="11">
    <source>
        <dbReference type="PROSITE" id="PS51352"/>
    </source>
</evidence>
<evidence type="ECO:0000256" key="5">
    <source>
        <dbReference type="ARBA" id="ARBA00022989"/>
    </source>
</evidence>
<evidence type="ECO:0000256" key="8">
    <source>
        <dbReference type="SAM" id="MobiDB-lite"/>
    </source>
</evidence>
<feature type="transmembrane region" description="Helical" evidence="9">
    <location>
        <begin position="402"/>
        <end position="419"/>
    </location>
</feature>
<dbReference type="PROSITE" id="PS51352">
    <property type="entry name" value="THIOREDOXIN_2"/>
    <property type="match status" value="1"/>
</dbReference>
<feature type="transmembrane region" description="Helical" evidence="9">
    <location>
        <begin position="325"/>
        <end position="354"/>
    </location>
</feature>
<feature type="transmembrane region" description="Helical" evidence="9">
    <location>
        <begin position="244"/>
        <end position="270"/>
    </location>
</feature>
<dbReference type="Gene3D" id="3.40.30.10">
    <property type="entry name" value="Glutaredoxin"/>
    <property type="match status" value="1"/>
</dbReference>
<evidence type="ECO:0000256" key="6">
    <source>
        <dbReference type="ARBA" id="ARBA00023136"/>
    </source>
</evidence>
<keyword evidence="10" id="KW-0732">Signal</keyword>
<dbReference type="EC" id="1.8.1.8" evidence="12 13"/>
<feature type="signal peptide" evidence="10">
    <location>
        <begin position="1"/>
        <end position="28"/>
    </location>
</feature>
<evidence type="ECO:0000256" key="9">
    <source>
        <dbReference type="SAM" id="Phobius"/>
    </source>
</evidence>
<dbReference type="SUPFAM" id="SSF52833">
    <property type="entry name" value="Thioredoxin-like"/>
    <property type="match status" value="1"/>
</dbReference>
<keyword evidence="3 9" id="KW-0812">Transmembrane</keyword>
<evidence type="ECO:0000313" key="12">
    <source>
        <dbReference type="EMBL" id="KXW58176.1"/>
    </source>
</evidence>
<dbReference type="InterPro" id="IPR036929">
    <property type="entry name" value="DsbDN_sf"/>
</dbReference>
<dbReference type="GO" id="GO:0045454">
    <property type="term" value="P:cell redox homeostasis"/>
    <property type="evidence" value="ECO:0007669"/>
    <property type="project" value="TreeGrafter"/>
</dbReference>
<keyword evidence="2" id="KW-1003">Cell membrane</keyword>
<dbReference type="PANTHER" id="PTHR32234:SF0">
    <property type="entry name" value="THIOL:DISULFIDE INTERCHANGE PROTEIN DSBD"/>
    <property type="match status" value="1"/>
</dbReference>
<evidence type="ECO:0000256" key="7">
    <source>
        <dbReference type="ARBA" id="ARBA00023284"/>
    </source>
</evidence>
<feature type="compositionally biased region" description="Low complexity" evidence="8">
    <location>
        <begin position="172"/>
        <end position="183"/>
    </location>
</feature>
<feature type="transmembrane region" description="Helical" evidence="9">
    <location>
        <begin position="360"/>
        <end position="381"/>
    </location>
</feature>
<dbReference type="EMBL" id="CP071137">
    <property type="protein sequence ID" value="QWY77877.1"/>
    <property type="molecule type" value="Genomic_DNA"/>
</dbReference>
<keyword evidence="4" id="KW-0201">Cytochrome c-type biogenesis</keyword>
<keyword evidence="12" id="KW-0560">Oxidoreductase</keyword>
<dbReference type="CDD" id="cd02953">
    <property type="entry name" value="DsbDgamma"/>
    <property type="match status" value="1"/>
</dbReference>
<reference evidence="12 14" key="1">
    <citation type="submission" date="2016-01" db="EMBL/GenBank/DDBJ databases">
        <title>Genome sequence of the acidophilic iron oxidising Ferrovum strain Z-31.</title>
        <authorList>
            <person name="Poehlein A."/>
            <person name="Ullrich S.R."/>
            <person name="Schloemann M."/>
            <person name="Muehling M."/>
            <person name="Daniel R."/>
        </authorList>
    </citation>
    <scope>NUCLEOTIDE SEQUENCE [LARGE SCALE GENOMIC DNA]</scope>
    <source>
        <strain evidence="12 14">Z-31</strain>
    </source>
</reference>
<name>A0A8F3E135_9PROT</name>
<gene>
    <name evidence="12" type="primary">dsbD</name>
    <name evidence="12" type="ORF">FEMY_12990</name>
    <name evidence="13" type="ORF">JZL65_01960</name>
</gene>
<proteinExistence type="predicted"/>
<dbReference type="GO" id="GO:0047134">
    <property type="term" value="F:protein-disulfide reductase [NAD(P)H] activity"/>
    <property type="evidence" value="ECO:0007669"/>
    <property type="project" value="UniProtKB-EC"/>
</dbReference>